<protein>
    <submittedName>
        <fullName evidence="2">Uncharacterized protein</fullName>
    </submittedName>
</protein>
<feature type="transmembrane region" description="Helical" evidence="1">
    <location>
        <begin position="57"/>
        <end position="80"/>
    </location>
</feature>
<organism evidence="2 3">
    <name type="scientific">Ataeniobius toweri</name>
    <dbReference type="NCBI Taxonomy" id="208326"/>
    <lineage>
        <taxon>Eukaryota</taxon>
        <taxon>Metazoa</taxon>
        <taxon>Chordata</taxon>
        <taxon>Craniata</taxon>
        <taxon>Vertebrata</taxon>
        <taxon>Euteleostomi</taxon>
        <taxon>Actinopterygii</taxon>
        <taxon>Neopterygii</taxon>
        <taxon>Teleostei</taxon>
        <taxon>Neoteleostei</taxon>
        <taxon>Acanthomorphata</taxon>
        <taxon>Ovalentaria</taxon>
        <taxon>Atherinomorphae</taxon>
        <taxon>Cyprinodontiformes</taxon>
        <taxon>Goodeidae</taxon>
        <taxon>Ataeniobius</taxon>
    </lineage>
</organism>
<reference evidence="2 3" key="1">
    <citation type="submission" date="2021-07" db="EMBL/GenBank/DDBJ databases">
        <authorList>
            <person name="Palmer J.M."/>
        </authorList>
    </citation>
    <scope>NUCLEOTIDE SEQUENCE [LARGE SCALE GENOMIC DNA]</scope>
    <source>
        <strain evidence="2 3">AT_MEX2019</strain>
        <tissue evidence="2">Muscle</tissue>
    </source>
</reference>
<comment type="caution">
    <text evidence="2">The sequence shown here is derived from an EMBL/GenBank/DDBJ whole genome shotgun (WGS) entry which is preliminary data.</text>
</comment>
<proteinExistence type="predicted"/>
<keyword evidence="1" id="KW-0472">Membrane</keyword>
<evidence type="ECO:0000313" key="3">
    <source>
        <dbReference type="Proteomes" id="UP001345963"/>
    </source>
</evidence>
<gene>
    <name evidence="2" type="ORF">ATANTOWER_023887</name>
</gene>
<name>A0ABU7BB62_9TELE</name>
<keyword evidence="1" id="KW-0812">Transmembrane</keyword>
<keyword evidence="1" id="KW-1133">Transmembrane helix</keyword>
<sequence>MKVICFVYESMGKRLWDRDKMLVDRIWTEHIMVQVALGSIALNFFRLSDMSLGLIGNLPFCFPYFKFILCYLFFSLLAFLNIHAPPPAHVCTFLPLPLCLEVKADGV</sequence>
<evidence type="ECO:0000256" key="1">
    <source>
        <dbReference type="SAM" id="Phobius"/>
    </source>
</evidence>
<dbReference type="Proteomes" id="UP001345963">
    <property type="component" value="Unassembled WGS sequence"/>
</dbReference>
<feature type="transmembrane region" description="Helical" evidence="1">
    <location>
        <begin position="26"/>
        <end position="45"/>
    </location>
</feature>
<keyword evidence="3" id="KW-1185">Reference proteome</keyword>
<accession>A0ABU7BB62</accession>
<evidence type="ECO:0000313" key="2">
    <source>
        <dbReference type="EMBL" id="MED6247310.1"/>
    </source>
</evidence>
<dbReference type="EMBL" id="JAHUTI010049227">
    <property type="protein sequence ID" value="MED6247310.1"/>
    <property type="molecule type" value="Genomic_DNA"/>
</dbReference>